<reference evidence="2" key="1">
    <citation type="submission" date="2020-08" db="EMBL/GenBank/DDBJ databases">
        <title>Multicomponent nature underlies the extraordinary mechanical properties of spider dragline silk.</title>
        <authorList>
            <person name="Kono N."/>
            <person name="Nakamura H."/>
            <person name="Mori M."/>
            <person name="Yoshida Y."/>
            <person name="Ohtoshi R."/>
            <person name="Malay A.D."/>
            <person name="Moran D.A.P."/>
            <person name="Tomita M."/>
            <person name="Numata K."/>
            <person name="Arakawa K."/>
        </authorList>
    </citation>
    <scope>NUCLEOTIDE SEQUENCE</scope>
</reference>
<feature type="compositionally biased region" description="Low complexity" evidence="1">
    <location>
        <begin position="24"/>
        <end position="36"/>
    </location>
</feature>
<protein>
    <submittedName>
        <fullName evidence="2">Uncharacterized protein</fullName>
    </submittedName>
</protein>
<dbReference type="AlphaFoldDB" id="A0A8X6YCE7"/>
<sequence length="128" mass="14334">MSTNKEKNSVNRKLNSSSSIQATNVNNSNKSVISNSDQIEGEPCTHNTNTTYNDTLSAMSEKVPVEDSSLAGNKNSPLNQDLLFSIQFQQKPNKNEESVLNHQISRINPNRDNSEKEIQQFNCICNLF</sequence>
<keyword evidence="3" id="KW-1185">Reference proteome</keyword>
<evidence type="ECO:0000313" key="2">
    <source>
        <dbReference type="EMBL" id="GFY68844.1"/>
    </source>
</evidence>
<evidence type="ECO:0000256" key="1">
    <source>
        <dbReference type="SAM" id="MobiDB-lite"/>
    </source>
</evidence>
<feature type="compositionally biased region" description="Polar residues" evidence="1">
    <location>
        <begin position="11"/>
        <end position="23"/>
    </location>
</feature>
<comment type="caution">
    <text evidence="2">The sequence shown here is derived from an EMBL/GenBank/DDBJ whole genome shotgun (WGS) entry which is preliminary data.</text>
</comment>
<name>A0A8X6YCE7_9ARAC</name>
<accession>A0A8X6YCE7</accession>
<proteinExistence type="predicted"/>
<dbReference type="EMBL" id="BMAV01017296">
    <property type="protein sequence ID" value="GFY68844.1"/>
    <property type="molecule type" value="Genomic_DNA"/>
</dbReference>
<gene>
    <name evidence="2" type="ORF">TNIN_423801</name>
</gene>
<evidence type="ECO:0000313" key="3">
    <source>
        <dbReference type="Proteomes" id="UP000886998"/>
    </source>
</evidence>
<dbReference type="Proteomes" id="UP000886998">
    <property type="component" value="Unassembled WGS sequence"/>
</dbReference>
<organism evidence="2 3">
    <name type="scientific">Trichonephila inaurata madagascariensis</name>
    <dbReference type="NCBI Taxonomy" id="2747483"/>
    <lineage>
        <taxon>Eukaryota</taxon>
        <taxon>Metazoa</taxon>
        <taxon>Ecdysozoa</taxon>
        <taxon>Arthropoda</taxon>
        <taxon>Chelicerata</taxon>
        <taxon>Arachnida</taxon>
        <taxon>Araneae</taxon>
        <taxon>Araneomorphae</taxon>
        <taxon>Entelegynae</taxon>
        <taxon>Araneoidea</taxon>
        <taxon>Nephilidae</taxon>
        <taxon>Trichonephila</taxon>
        <taxon>Trichonephila inaurata</taxon>
    </lineage>
</organism>
<feature type="region of interest" description="Disordered" evidence="1">
    <location>
        <begin position="1"/>
        <end position="50"/>
    </location>
</feature>